<proteinExistence type="predicted"/>
<protein>
    <submittedName>
        <fullName evidence="1">Uncharacterized protein</fullName>
    </submittedName>
</protein>
<name>A0A9D3YGF0_DREPO</name>
<dbReference type="AlphaFoldDB" id="A0A9D3YGF0"/>
<gene>
    <name evidence="1" type="ORF">DPMN_085616</name>
</gene>
<reference evidence="1" key="2">
    <citation type="submission" date="2020-11" db="EMBL/GenBank/DDBJ databases">
        <authorList>
            <person name="McCartney M.A."/>
            <person name="Auch B."/>
            <person name="Kono T."/>
            <person name="Mallez S."/>
            <person name="Becker A."/>
            <person name="Gohl D.M."/>
            <person name="Silverstein K.A.T."/>
            <person name="Koren S."/>
            <person name="Bechman K.B."/>
            <person name="Herman A."/>
            <person name="Abrahante J.E."/>
            <person name="Garbe J."/>
        </authorList>
    </citation>
    <scope>NUCLEOTIDE SEQUENCE</scope>
    <source>
        <strain evidence="1">Duluth1</strain>
        <tissue evidence="1">Whole animal</tissue>
    </source>
</reference>
<evidence type="ECO:0000313" key="1">
    <source>
        <dbReference type="EMBL" id="KAH3698099.1"/>
    </source>
</evidence>
<organism evidence="1 2">
    <name type="scientific">Dreissena polymorpha</name>
    <name type="common">Zebra mussel</name>
    <name type="synonym">Mytilus polymorpha</name>
    <dbReference type="NCBI Taxonomy" id="45954"/>
    <lineage>
        <taxon>Eukaryota</taxon>
        <taxon>Metazoa</taxon>
        <taxon>Spiralia</taxon>
        <taxon>Lophotrochozoa</taxon>
        <taxon>Mollusca</taxon>
        <taxon>Bivalvia</taxon>
        <taxon>Autobranchia</taxon>
        <taxon>Heteroconchia</taxon>
        <taxon>Euheterodonta</taxon>
        <taxon>Imparidentia</taxon>
        <taxon>Neoheterodontei</taxon>
        <taxon>Myida</taxon>
        <taxon>Dreissenoidea</taxon>
        <taxon>Dreissenidae</taxon>
        <taxon>Dreissena</taxon>
    </lineage>
</organism>
<reference evidence="1" key="1">
    <citation type="journal article" date="2019" name="bioRxiv">
        <title>The Genome of the Zebra Mussel, Dreissena polymorpha: A Resource for Invasive Species Research.</title>
        <authorList>
            <person name="McCartney M.A."/>
            <person name="Auch B."/>
            <person name="Kono T."/>
            <person name="Mallez S."/>
            <person name="Zhang Y."/>
            <person name="Obille A."/>
            <person name="Becker A."/>
            <person name="Abrahante J.E."/>
            <person name="Garbe J."/>
            <person name="Badalamenti J.P."/>
            <person name="Herman A."/>
            <person name="Mangelson H."/>
            <person name="Liachko I."/>
            <person name="Sullivan S."/>
            <person name="Sone E.D."/>
            <person name="Koren S."/>
            <person name="Silverstein K.A.T."/>
            <person name="Beckman K.B."/>
            <person name="Gohl D.M."/>
        </authorList>
    </citation>
    <scope>NUCLEOTIDE SEQUENCE</scope>
    <source>
        <strain evidence="1">Duluth1</strain>
        <tissue evidence="1">Whole animal</tissue>
    </source>
</reference>
<accession>A0A9D3YGF0</accession>
<dbReference type="EMBL" id="JAIWYP010000016">
    <property type="protein sequence ID" value="KAH3698099.1"/>
    <property type="molecule type" value="Genomic_DNA"/>
</dbReference>
<keyword evidence="2" id="KW-1185">Reference proteome</keyword>
<comment type="caution">
    <text evidence="1">The sequence shown here is derived from an EMBL/GenBank/DDBJ whole genome shotgun (WGS) entry which is preliminary data.</text>
</comment>
<dbReference type="Proteomes" id="UP000828390">
    <property type="component" value="Unassembled WGS sequence"/>
</dbReference>
<sequence length="132" mass="15362">MASRGYGYSRSEIVDMISNNAIFLGTQDKEHPLTLMWFRVFIQRWPELKLLTPRGLEINMPKPPARNLCQHITLNWAKSLTGSIESNRPERINNVDEKVLSNIHKPPLQAANLSHISFKNPCHNHWLRKCHR</sequence>
<evidence type="ECO:0000313" key="2">
    <source>
        <dbReference type="Proteomes" id="UP000828390"/>
    </source>
</evidence>